<name>A0A379D8N0_9FIRM</name>
<dbReference type="GO" id="GO:0004527">
    <property type="term" value="F:exonuclease activity"/>
    <property type="evidence" value="ECO:0007669"/>
    <property type="project" value="UniProtKB-KW"/>
</dbReference>
<dbReference type="InterPro" id="IPR012337">
    <property type="entry name" value="RNaseH-like_sf"/>
</dbReference>
<keyword evidence="2" id="KW-0540">Nuclease</keyword>
<dbReference type="PANTHER" id="PTHR38462">
    <property type="entry name" value="EXONUCLEASE-LIKE PROTEIN"/>
    <property type="match status" value="1"/>
</dbReference>
<dbReference type="AlphaFoldDB" id="A0A379D8N0"/>
<sequence length="303" mass="35425">MNSYSETIKISDFTKKYFKDYTLLKIETTGLSKFTDSVFMVATLDVNSGLLNINYISNLKDEIELINNISTKNLITFSGNSFDLAFIEEKLKFYKMSFAPENNFDLHEYLKNFNFILNLNSLKQKEIEKYLGLVRPKYISGFKIANSIKQYLISQDSDKLSEVIQHAKDSLIYLEKSLTIVEQIEDNINFKIQDYDFRIETLEFKNNFLTILGQTSFKKDLEINSFYHSIKVSKNNFKLTIEVKDGKYSDDELVFYVLNKNDELTNLSKILSPPQIHLLYYKTPLWENILSLAKYYLNSLLAI</sequence>
<evidence type="ECO:0000259" key="1">
    <source>
        <dbReference type="Pfam" id="PF13482"/>
    </source>
</evidence>
<protein>
    <submittedName>
        <fullName evidence="2">Predicted exonuclease</fullName>
    </submittedName>
</protein>
<dbReference type="InterPro" id="IPR038720">
    <property type="entry name" value="YprB_RNase_H-like_dom"/>
</dbReference>
<dbReference type="EMBL" id="UGTH01000001">
    <property type="protein sequence ID" value="SUB74338.1"/>
    <property type="molecule type" value="Genomic_DNA"/>
</dbReference>
<reference evidence="2 3" key="1">
    <citation type="submission" date="2018-06" db="EMBL/GenBank/DDBJ databases">
        <authorList>
            <consortium name="Pathogen Informatics"/>
            <person name="Doyle S."/>
        </authorList>
    </citation>
    <scope>NUCLEOTIDE SEQUENCE [LARGE SCALE GENOMIC DNA]</scope>
    <source>
        <strain evidence="2 3">NCTC11088</strain>
    </source>
</reference>
<accession>A0A379D8N0</accession>
<evidence type="ECO:0000313" key="2">
    <source>
        <dbReference type="EMBL" id="SUB74338.1"/>
    </source>
</evidence>
<keyword evidence="2" id="KW-0269">Exonuclease</keyword>
<dbReference type="PANTHER" id="PTHR38462:SF1">
    <property type="entry name" value="YPRB RIBONUCLEASE H-LIKE DOMAIN-CONTAINING PROTEIN"/>
    <property type="match status" value="1"/>
</dbReference>
<dbReference type="Pfam" id="PF13482">
    <property type="entry name" value="RNase_H_2"/>
    <property type="match status" value="1"/>
</dbReference>
<organism evidence="2 3">
    <name type="scientific">Peptoniphilus indolicus</name>
    <dbReference type="NCBI Taxonomy" id="33030"/>
    <lineage>
        <taxon>Bacteria</taxon>
        <taxon>Bacillati</taxon>
        <taxon>Bacillota</taxon>
        <taxon>Tissierellia</taxon>
        <taxon>Tissierellales</taxon>
        <taxon>Peptoniphilaceae</taxon>
        <taxon>Peptoniphilus</taxon>
    </lineage>
</organism>
<dbReference type="RefSeq" id="WP_172463305.1">
    <property type="nucleotide sequence ID" value="NZ_UGTH01000001.1"/>
</dbReference>
<proteinExistence type="predicted"/>
<gene>
    <name evidence="2" type="ORF">NCTC11088_00068</name>
</gene>
<evidence type="ECO:0000313" key="3">
    <source>
        <dbReference type="Proteomes" id="UP000254777"/>
    </source>
</evidence>
<keyword evidence="2" id="KW-0378">Hydrolase</keyword>
<dbReference type="SUPFAM" id="SSF53098">
    <property type="entry name" value="Ribonuclease H-like"/>
    <property type="match status" value="1"/>
</dbReference>
<dbReference type="Proteomes" id="UP000254777">
    <property type="component" value="Unassembled WGS sequence"/>
</dbReference>
<feature type="domain" description="YprB ribonuclease H-like" evidence="1">
    <location>
        <begin position="25"/>
        <end position="175"/>
    </location>
</feature>